<comment type="caution">
    <text evidence="2">The sequence shown here is derived from an EMBL/GenBank/DDBJ whole genome shotgun (WGS) entry which is preliminary data.</text>
</comment>
<dbReference type="Proteomes" id="UP001314796">
    <property type="component" value="Unassembled WGS sequence"/>
</dbReference>
<protein>
    <submittedName>
        <fullName evidence="2">RimJ/RimL family protein N-acetyltransferase</fullName>
    </submittedName>
</protein>
<keyword evidence="3" id="KW-1185">Reference proteome</keyword>
<dbReference type="SUPFAM" id="SSF55729">
    <property type="entry name" value="Acyl-CoA N-acyltransferases (Nat)"/>
    <property type="match status" value="1"/>
</dbReference>
<evidence type="ECO:0000313" key="3">
    <source>
        <dbReference type="Proteomes" id="UP001314796"/>
    </source>
</evidence>
<reference evidence="2 3" key="1">
    <citation type="submission" date="2021-01" db="EMBL/GenBank/DDBJ databases">
        <title>Genomic Encyclopedia of Type Strains, Phase IV (KMG-IV): sequencing the most valuable type-strain genomes for metagenomic binning, comparative biology and taxonomic classification.</title>
        <authorList>
            <person name="Goeker M."/>
        </authorList>
    </citation>
    <scope>NUCLEOTIDE SEQUENCE [LARGE SCALE GENOMIC DNA]</scope>
    <source>
        <strain evidence="2 3">DSM 25890</strain>
    </source>
</reference>
<gene>
    <name evidence="2" type="ORF">JOC73_000839</name>
</gene>
<sequence>MEIKNSKIILRDFIEADIDDRIHWETTETEWQMWDAPWENIDKFNPDQYRKERLEWLAKNKNENRVRMGFQICINDGRRKHIGWCNAYYIDDNYKYTKEAGHCTIGIGIPDLTSRRKGYATYSWKLFIKYLTDNGIRDVYTQTWSGNERVIGLIKKLGFEECYREYNFRTVRGQLYDALTFKLNRIKYNDFCELTEINE</sequence>
<feature type="domain" description="N-acetyltransferase" evidence="1">
    <location>
        <begin position="8"/>
        <end position="182"/>
    </location>
</feature>
<evidence type="ECO:0000313" key="2">
    <source>
        <dbReference type="EMBL" id="MBM7614328.1"/>
    </source>
</evidence>
<dbReference type="RefSeq" id="WP_204400606.1">
    <property type="nucleotide sequence ID" value="NZ_JAFBEE010000004.1"/>
</dbReference>
<proteinExistence type="predicted"/>
<dbReference type="PANTHER" id="PTHR43415:SF3">
    <property type="entry name" value="GNAT-FAMILY ACETYLTRANSFERASE"/>
    <property type="match status" value="1"/>
</dbReference>
<dbReference type="EMBL" id="JAFBEE010000004">
    <property type="protein sequence ID" value="MBM7614328.1"/>
    <property type="molecule type" value="Genomic_DNA"/>
</dbReference>
<organism evidence="2 3">
    <name type="scientific">Alkaliphilus hydrothermalis</name>
    <dbReference type="NCBI Taxonomy" id="1482730"/>
    <lineage>
        <taxon>Bacteria</taxon>
        <taxon>Bacillati</taxon>
        <taxon>Bacillota</taxon>
        <taxon>Clostridia</taxon>
        <taxon>Peptostreptococcales</taxon>
        <taxon>Natronincolaceae</taxon>
        <taxon>Alkaliphilus</taxon>
    </lineage>
</organism>
<dbReference type="InterPro" id="IPR000182">
    <property type="entry name" value="GNAT_dom"/>
</dbReference>
<accession>A0ABS2NN17</accession>
<dbReference type="PANTHER" id="PTHR43415">
    <property type="entry name" value="SPERMIDINE N(1)-ACETYLTRANSFERASE"/>
    <property type="match status" value="1"/>
</dbReference>
<dbReference type="Gene3D" id="3.40.630.30">
    <property type="match status" value="1"/>
</dbReference>
<dbReference type="Pfam" id="PF13302">
    <property type="entry name" value="Acetyltransf_3"/>
    <property type="match status" value="1"/>
</dbReference>
<name>A0ABS2NN17_9FIRM</name>
<dbReference type="PROSITE" id="PS51186">
    <property type="entry name" value="GNAT"/>
    <property type="match status" value="1"/>
</dbReference>
<dbReference type="InterPro" id="IPR016181">
    <property type="entry name" value="Acyl_CoA_acyltransferase"/>
</dbReference>
<evidence type="ECO:0000259" key="1">
    <source>
        <dbReference type="PROSITE" id="PS51186"/>
    </source>
</evidence>